<organism evidence="2 3">
    <name type="scientific">Xyrichtys novacula</name>
    <name type="common">Pearly razorfish</name>
    <name type="synonym">Hemipteronotus novacula</name>
    <dbReference type="NCBI Taxonomy" id="13765"/>
    <lineage>
        <taxon>Eukaryota</taxon>
        <taxon>Metazoa</taxon>
        <taxon>Chordata</taxon>
        <taxon>Craniata</taxon>
        <taxon>Vertebrata</taxon>
        <taxon>Euteleostomi</taxon>
        <taxon>Actinopterygii</taxon>
        <taxon>Neopterygii</taxon>
        <taxon>Teleostei</taxon>
        <taxon>Neoteleostei</taxon>
        <taxon>Acanthomorphata</taxon>
        <taxon>Eupercaria</taxon>
        <taxon>Labriformes</taxon>
        <taxon>Labridae</taxon>
        <taxon>Xyrichtys</taxon>
    </lineage>
</organism>
<evidence type="ECO:0000256" key="1">
    <source>
        <dbReference type="SAM" id="MobiDB-lite"/>
    </source>
</evidence>
<evidence type="ECO:0000313" key="2">
    <source>
        <dbReference type="EMBL" id="CAJ1061582.1"/>
    </source>
</evidence>
<accession>A0AAV1FJF8</accession>
<feature type="region of interest" description="Disordered" evidence="1">
    <location>
        <begin position="156"/>
        <end position="176"/>
    </location>
</feature>
<reference evidence="2" key="1">
    <citation type="submission" date="2023-08" db="EMBL/GenBank/DDBJ databases">
        <authorList>
            <person name="Alioto T."/>
            <person name="Alioto T."/>
            <person name="Gomez Garrido J."/>
        </authorList>
    </citation>
    <scope>NUCLEOTIDE SEQUENCE</scope>
</reference>
<dbReference type="Proteomes" id="UP001178508">
    <property type="component" value="Chromosome 8"/>
</dbReference>
<gene>
    <name evidence="2" type="ORF">XNOV1_A042369</name>
</gene>
<protein>
    <submittedName>
        <fullName evidence="2">Uncharacterized protein</fullName>
    </submittedName>
</protein>
<keyword evidence="3" id="KW-1185">Reference proteome</keyword>
<feature type="region of interest" description="Disordered" evidence="1">
    <location>
        <begin position="1"/>
        <end position="20"/>
    </location>
</feature>
<sequence length="176" mass="20438">MTLLTRSHGAGGRQLRGKDRRDFYPADTSAAVRDSHLHQSPHLTLNSSVCCIYIEDAVNHRFSQTNITQPWQEEDMMQLQGWSTQSCRVVRWRTEGVEVWKRDGEEEGDCCSPRGLLHYSSWLWMVEEVCGLESPYSERERDGEGWEDEVKVMEEKLRMEEGEGRTEKEVGQEERG</sequence>
<dbReference type="EMBL" id="OY660871">
    <property type="protein sequence ID" value="CAJ1061582.1"/>
    <property type="molecule type" value="Genomic_DNA"/>
</dbReference>
<dbReference type="AlphaFoldDB" id="A0AAV1FJF8"/>
<evidence type="ECO:0000313" key="3">
    <source>
        <dbReference type="Proteomes" id="UP001178508"/>
    </source>
</evidence>
<name>A0AAV1FJF8_XYRNO</name>
<proteinExistence type="predicted"/>